<dbReference type="EnsemblPlants" id="KQK98849">
    <property type="protein sequence ID" value="KQK98849"/>
    <property type="gene ID" value="SETIT_012864mg"/>
</dbReference>
<protein>
    <submittedName>
        <fullName evidence="1">Uncharacterized protein</fullName>
    </submittedName>
</protein>
<organism evidence="1 2">
    <name type="scientific">Setaria italica</name>
    <name type="common">Foxtail millet</name>
    <name type="synonym">Panicum italicum</name>
    <dbReference type="NCBI Taxonomy" id="4555"/>
    <lineage>
        <taxon>Eukaryota</taxon>
        <taxon>Viridiplantae</taxon>
        <taxon>Streptophyta</taxon>
        <taxon>Embryophyta</taxon>
        <taxon>Tracheophyta</taxon>
        <taxon>Spermatophyta</taxon>
        <taxon>Magnoliopsida</taxon>
        <taxon>Liliopsida</taxon>
        <taxon>Poales</taxon>
        <taxon>Poaceae</taxon>
        <taxon>PACMAD clade</taxon>
        <taxon>Panicoideae</taxon>
        <taxon>Panicodae</taxon>
        <taxon>Paniceae</taxon>
        <taxon>Cenchrinae</taxon>
        <taxon>Setaria</taxon>
    </lineage>
</organism>
<accession>K3YF47</accession>
<dbReference type="HOGENOM" id="CLU_2982714_0_0_1"/>
<proteinExistence type="predicted"/>
<dbReference type="AlphaFoldDB" id="K3YF47"/>
<keyword evidence="2" id="KW-1185">Reference proteome</keyword>
<reference evidence="1" key="2">
    <citation type="submission" date="2018-08" db="UniProtKB">
        <authorList>
            <consortium name="EnsemblPlants"/>
        </authorList>
    </citation>
    <scope>IDENTIFICATION</scope>
    <source>
        <strain evidence="1">Yugu1</strain>
    </source>
</reference>
<dbReference type="InParanoid" id="K3YF47"/>
<dbReference type="Proteomes" id="UP000004995">
    <property type="component" value="Unassembled WGS sequence"/>
</dbReference>
<evidence type="ECO:0000313" key="1">
    <source>
        <dbReference type="EnsemblPlants" id="KQK98849"/>
    </source>
</evidence>
<sequence length="58" mass="6730">MCTRSIVQYRFRKASVKEIHVSTLMQSNSARQTGRARTVTRNRFITRQIIDSVAMLNT</sequence>
<reference evidence="2" key="1">
    <citation type="journal article" date="2012" name="Nat. Biotechnol.">
        <title>Reference genome sequence of the model plant Setaria.</title>
        <authorList>
            <person name="Bennetzen J.L."/>
            <person name="Schmutz J."/>
            <person name="Wang H."/>
            <person name="Percifield R."/>
            <person name="Hawkins J."/>
            <person name="Pontaroli A.C."/>
            <person name="Estep M."/>
            <person name="Feng L."/>
            <person name="Vaughn J.N."/>
            <person name="Grimwood J."/>
            <person name="Jenkins J."/>
            <person name="Barry K."/>
            <person name="Lindquist E."/>
            <person name="Hellsten U."/>
            <person name="Deshpande S."/>
            <person name="Wang X."/>
            <person name="Wu X."/>
            <person name="Mitros T."/>
            <person name="Triplett J."/>
            <person name="Yang X."/>
            <person name="Ye C.Y."/>
            <person name="Mauro-Herrera M."/>
            <person name="Wang L."/>
            <person name="Li P."/>
            <person name="Sharma M."/>
            <person name="Sharma R."/>
            <person name="Ronald P.C."/>
            <person name="Panaud O."/>
            <person name="Kellogg E.A."/>
            <person name="Brutnell T.P."/>
            <person name="Doust A.N."/>
            <person name="Tuskan G.A."/>
            <person name="Rokhsar D."/>
            <person name="Devos K.M."/>
        </authorList>
    </citation>
    <scope>NUCLEOTIDE SEQUENCE [LARGE SCALE GENOMIC DNA]</scope>
    <source>
        <strain evidence="2">cv. Yugu1</strain>
    </source>
</reference>
<name>K3YF47_SETIT</name>
<evidence type="ECO:0000313" key="2">
    <source>
        <dbReference type="Proteomes" id="UP000004995"/>
    </source>
</evidence>
<dbReference type="EMBL" id="AGNK02004507">
    <property type="status" value="NOT_ANNOTATED_CDS"/>
    <property type="molecule type" value="Genomic_DNA"/>
</dbReference>
<dbReference type="Gramene" id="KQK98849">
    <property type="protein sequence ID" value="KQK98849"/>
    <property type="gene ID" value="SETIT_012864mg"/>
</dbReference>